<organism evidence="1 2">
    <name type="scientific">Datura stramonium</name>
    <name type="common">Jimsonweed</name>
    <name type="synonym">Common thornapple</name>
    <dbReference type="NCBI Taxonomy" id="4076"/>
    <lineage>
        <taxon>Eukaryota</taxon>
        <taxon>Viridiplantae</taxon>
        <taxon>Streptophyta</taxon>
        <taxon>Embryophyta</taxon>
        <taxon>Tracheophyta</taxon>
        <taxon>Spermatophyta</taxon>
        <taxon>Magnoliopsida</taxon>
        <taxon>eudicotyledons</taxon>
        <taxon>Gunneridae</taxon>
        <taxon>Pentapetalae</taxon>
        <taxon>asterids</taxon>
        <taxon>lamiids</taxon>
        <taxon>Solanales</taxon>
        <taxon>Solanaceae</taxon>
        <taxon>Solanoideae</taxon>
        <taxon>Datureae</taxon>
        <taxon>Datura</taxon>
    </lineage>
</organism>
<evidence type="ECO:0000313" key="1">
    <source>
        <dbReference type="EMBL" id="MCD7471080.1"/>
    </source>
</evidence>
<protein>
    <submittedName>
        <fullName evidence="1">Uncharacterized protein</fullName>
    </submittedName>
</protein>
<accession>A0ABS8THV2</accession>
<dbReference type="EMBL" id="JACEIK010001643">
    <property type="protein sequence ID" value="MCD7471080.1"/>
    <property type="molecule type" value="Genomic_DNA"/>
</dbReference>
<keyword evidence="2" id="KW-1185">Reference proteome</keyword>
<gene>
    <name evidence="1" type="ORF">HAX54_011364</name>
</gene>
<evidence type="ECO:0000313" key="2">
    <source>
        <dbReference type="Proteomes" id="UP000823775"/>
    </source>
</evidence>
<comment type="caution">
    <text evidence="1">The sequence shown here is derived from an EMBL/GenBank/DDBJ whole genome shotgun (WGS) entry which is preliminary data.</text>
</comment>
<name>A0ABS8THV2_DATST</name>
<dbReference type="Proteomes" id="UP000823775">
    <property type="component" value="Unassembled WGS sequence"/>
</dbReference>
<proteinExistence type="predicted"/>
<reference evidence="1 2" key="1">
    <citation type="journal article" date="2021" name="BMC Genomics">
        <title>Datura genome reveals duplications of psychoactive alkaloid biosynthetic genes and high mutation rate following tissue culture.</title>
        <authorList>
            <person name="Rajewski A."/>
            <person name="Carter-House D."/>
            <person name="Stajich J."/>
            <person name="Litt A."/>
        </authorList>
    </citation>
    <scope>NUCLEOTIDE SEQUENCE [LARGE SCALE GENOMIC DNA]</scope>
    <source>
        <strain evidence="1">AR-01</strain>
    </source>
</reference>
<sequence length="196" mass="21058">MSKSPIWVEKNFVSDPRFSNSLESWSTVKARGRPPATRQALSELPAKGDVQDITNNSPSGGVSIAIPLELSVTTVSVLEAVILHLDGIVPPSNSHTQDTVGEQTPTTHTSVQQVAPGLQIPPPASGEVRNFDKGAQEYFQAYMPMPLPPAPVLAPQPVAAVQQIVNPVGGSRVSFTKEFKAFLSFRPPELMLLQLL</sequence>